<name>A0A1X2G5M7_9FUNG</name>
<feature type="compositionally biased region" description="Low complexity" evidence="1">
    <location>
        <begin position="233"/>
        <end position="257"/>
    </location>
</feature>
<protein>
    <submittedName>
        <fullName evidence="2">Uncharacterized protein</fullName>
    </submittedName>
</protein>
<evidence type="ECO:0000256" key="1">
    <source>
        <dbReference type="SAM" id="MobiDB-lite"/>
    </source>
</evidence>
<comment type="caution">
    <text evidence="2">The sequence shown here is derived from an EMBL/GenBank/DDBJ whole genome shotgun (WGS) entry which is preliminary data.</text>
</comment>
<dbReference type="EMBL" id="MCGT01000041">
    <property type="protein sequence ID" value="ORX45682.1"/>
    <property type="molecule type" value="Genomic_DNA"/>
</dbReference>
<proteinExistence type="predicted"/>
<feature type="region of interest" description="Disordered" evidence="1">
    <location>
        <begin position="231"/>
        <end position="257"/>
    </location>
</feature>
<gene>
    <name evidence="2" type="ORF">DM01DRAFT_1339909</name>
</gene>
<dbReference type="AlphaFoldDB" id="A0A1X2G5M7"/>
<accession>A0A1X2G5M7</accession>
<reference evidence="2 3" key="1">
    <citation type="submission" date="2016-07" db="EMBL/GenBank/DDBJ databases">
        <title>Pervasive Adenine N6-methylation of Active Genes in Fungi.</title>
        <authorList>
            <consortium name="DOE Joint Genome Institute"/>
            <person name="Mondo S.J."/>
            <person name="Dannebaum R.O."/>
            <person name="Kuo R.C."/>
            <person name="Labutti K."/>
            <person name="Haridas S."/>
            <person name="Kuo A."/>
            <person name="Salamov A."/>
            <person name="Ahrendt S.R."/>
            <person name="Lipzen A."/>
            <person name="Sullivan W."/>
            <person name="Andreopoulos W.B."/>
            <person name="Clum A."/>
            <person name="Lindquist E."/>
            <person name="Daum C."/>
            <person name="Ramamoorthy G.K."/>
            <person name="Gryganskyi A."/>
            <person name="Culley D."/>
            <person name="Magnuson J.K."/>
            <person name="James T.Y."/>
            <person name="O'Malley M.A."/>
            <person name="Stajich J.E."/>
            <person name="Spatafora J.W."/>
            <person name="Visel A."/>
            <person name="Grigoriev I.V."/>
        </authorList>
    </citation>
    <scope>NUCLEOTIDE SEQUENCE [LARGE SCALE GENOMIC DNA]</scope>
    <source>
        <strain evidence="2 3">NRRL 3301</strain>
    </source>
</reference>
<evidence type="ECO:0000313" key="2">
    <source>
        <dbReference type="EMBL" id="ORX45682.1"/>
    </source>
</evidence>
<organism evidence="2 3">
    <name type="scientific">Hesseltinella vesiculosa</name>
    <dbReference type="NCBI Taxonomy" id="101127"/>
    <lineage>
        <taxon>Eukaryota</taxon>
        <taxon>Fungi</taxon>
        <taxon>Fungi incertae sedis</taxon>
        <taxon>Mucoromycota</taxon>
        <taxon>Mucoromycotina</taxon>
        <taxon>Mucoromycetes</taxon>
        <taxon>Mucorales</taxon>
        <taxon>Cunninghamellaceae</taxon>
        <taxon>Hesseltinella</taxon>
    </lineage>
</organism>
<feature type="region of interest" description="Disordered" evidence="1">
    <location>
        <begin position="38"/>
        <end position="110"/>
    </location>
</feature>
<evidence type="ECO:0000313" key="3">
    <source>
        <dbReference type="Proteomes" id="UP000242146"/>
    </source>
</evidence>
<dbReference type="Proteomes" id="UP000242146">
    <property type="component" value="Unassembled WGS sequence"/>
</dbReference>
<sequence>MVISNSASMLVIHAKLVDMVSSHPLQLIKEGDRMAYRPKLSTPLTPATGTPVHPSSWEPLPRHLATPPSDSNQYVLPDAAISDSHPKINHSLPFSPPSPSQSDTPALSVDSPVFVPASKRSSPVTPAINPHAPVFVPFTARARVPLFVPERLTESSPVTPAINPHASVFTDRVFPRHPSHQPPRPVFVPFTTRARVPLFVPARLTVSSPTPTNANHVKASILVDADCIPEPLSPSLTDPPDSCSNSSSSIDQQTSRSSINVHAAPYVPVASVDSPPAPSPTKVENSSFNPKATPFVFLGAKQETSSSSSIDQQTSRSSINVHAAPYVPFVSVDSPPAPSPTKVANSSFNPKATPFVFLGAEQETSSSSSIDQQTSRSSTNVHAAPYVPVVSVDSPPAPSPTKVANSSFNPKATPFMFLGAKQETSTREEGKAPLVNADDEQGDPSPAFKFSTHAASFLPSTILSTTQPPALVDVFNNVATAPLIGIDNNQSSHHLPLTSPTATHSFQIDNDRAEFVPESSVSSALSMIPSDTDLYEPSLPSFISLPTPTRIKIVAPASDSSTDGCATPTPSPFVLKPDCPPFIPMPQELSQESYDNPVEITHGSLESIHTPPSSYFF</sequence>
<keyword evidence="3" id="KW-1185">Reference proteome</keyword>